<sequence>MNRRCSDRLHSPEGMGYEEAKQGVRVEGASEIDVEVDLEIDELEEHQRSKRYRTEDYSSGNLKQEKANRENSPDCDLPSTNTGGAKGIIQTLNLLPAANKSFRTGCSATETQPKLRINQGWDMLSGAVYKSDIARHNNRLDGERARPMVQDGSGPLISQKSATRNIQNQLLIVKGELSQTIQENGRLKLMLSQLSAEYDSLQMQLIAVMKYPSVHGHIIPPLVQQKSSTKYSKPDKVETRASLGLHLFSEMETEKKSGISINETTVIPTRLSKVATTYRTVKETEDAYFQSDENNQNNSPDPENQGVHSDQQEELDGLRIVSESKLQDVQNRSSLGGPREKRSNVEPAPDIGTLQQKKQLEQEEDEDIIRSKKLKSVQGSVNRVDSSVHKVRVSVRARSDAPTMYDGCQWRKYGQKIAKGNPCPRAYYRCTLLPGCPVRKHVQRCADDKSILITTYEGSHNHSLPAAAAAIASTTAAAASMFLSGSTYEGMVNTSNEFQSLYLPSIVPSSILSASCPFPTITLDLTNDQKTSFSHPPTFQALANKMIPVHSLTASSFFPRGMASMPNSRNSIPTAQSLVDSVAAATAAITADPKFTAALAAAVTSIMSNGSTQSDRHTPDIHFKEKDSISLSNRSVTPLTSFSDGAALTSTVSSANDTL</sequence>
<protein>
    <submittedName>
        <fullName evidence="1">Uncharacterized protein</fullName>
    </submittedName>
</protein>
<evidence type="ECO:0000313" key="2">
    <source>
        <dbReference type="Proteomes" id="UP001162992"/>
    </source>
</evidence>
<comment type="caution">
    <text evidence="1">The sequence shown here is derived from an EMBL/GenBank/DDBJ whole genome shotgun (WGS) entry which is preliminary data.</text>
</comment>
<organism evidence="1 2">
    <name type="scientific">Diphasiastrum complanatum</name>
    <name type="common">Issler's clubmoss</name>
    <name type="synonym">Lycopodium complanatum</name>
    <dbReference type="NCBI Taxonomy" id="34168"/>
    <lineage>
        <taxon>Eukaryota</taxon>
        <taxon>Viridiplantae</taxon>
        <taxon>Streptophyta</taxon>
        <taxon>Embryophyta</taxon>
        <taxon>Tracheophyta</taxon>
        <taxon>Lycopodiopsida</taxon>
        <taxon>Lycopodiales</taxon>
        <taxon>Lycopodiaceae</taxon>
        <taxon>Lycopodioideae</taxon>
        <taxon>Diphasiastrum</taxon>
    </lineage>
</organism>
<dbReference type="Proteomes" id="UP001162992">
    <property type="component" value="Chromosome 21"/>
</dbReference>
<proteinExistence type="predicted"/>
<keyword evidence="2" id="KW-1185">Reference proteome</keyword>
<name>A0ACC2ALC4_DIPCM</name>
<reference evidence="2" key="1">
    <citation type="journal article" date="2024" name="Proc. Natl. Acad. Sci. U.S.A.">
        <title>Extraordinary preservation of gene collinearity over three hundred million years revealed in homosporous lycophytes.</title>
        <authorList>
            <person name="Li C."/>
            <person name="Wickell D."/>
            <person name="Kuo L.Y."/>
            <person name="Chen X."/>
            <person name="Nie B."/>
            <person name="Liao X."/>
            <person name="Peng D."/>
            <person name="Ji J."/>
            <person name="Jenkins J."/>
            <person name="Williams M."/>
            <person name="Shu S."/>
            <person name="Plott C."/>
            <person name="Barry K."/>
            <person name="Rajasekar S."/>
            <person name="Grimwood J."/>
            <person name="Han X."/>
            <person name="Sun S."/>
            <person name="Hou Z."/>
            <person name="He W."/>
            <person name="Dai G."/>
            <person name="Sun C."/>
            <person name="Schmutz J."/>
            <person name="Leebens-Mack J.H."/>
            <person name="Li F.W."/>
            <person name="Wang L."/>
        </authorList>
    </citation>
    <scope>NUCLEOTIDE SEQUENCE [LARGE SCALE GENOMIC DNA]</scope>
    <source>
        <strain evidence="2">cv. PW_Plant_1</strain>
    </source>
</reference>
<dbReference type="EMBL" id="CM055112">
    <property type="protein sequence ID" value="KAJ7518363.1"/>
    <property type="molecule type" value="Genomic_DNA"/>
</dbReference>
<gene>
    <name evidence="1" type="ORF">O6H91_21G065600</name>
</gene>
<accession>A0ACC2ALC4</accession>
<evidence type="ECO:0000313" key="1">
    <source>
        <dbReference type="EMBL" id="KAJ7518363.1"/>
    </source>
</evidence>